<organism evidence="3 4">
    <name type="scientific">Sinimarinibacterium thermocellulolyticum</name>
    <dbReference type="NCBI Taxonomy" id="3170016"/>
    <lineage>
        <taxon>Bacteria</taxon>
        <taxon>Pseudomonadati</taxon>
        <taxon>Pseudomonadota</taxon>
        <taxon>Gammaproteobacteria</taxon>
        <taxon>Nevskiales</taxon>
        <taxon>Nevskiaceae</taxon>
        <taxon>Sinimarinibacterium</taxon>
    </lineage>
</organism>
<accession>A0ABV2A963</accession>
<dbReference type="PANTHER" id="PTHR33490">
    <property type="entry name" value="BLR5614 PROTEIN-RELATED"/>
    <property type="match status" value="1"/>
</dbReference>
<dbReference type="Proteomes" id="UP001465331">
    <property type="component" value="Unassembled WGS sequence"/>
</dbReference>
<evidence type="ECO:0000256" key="1">
    <source>
        <dbReference type="SAM" id="MobiDB-lite"/>
    </source>
</evidence>
<protein>
    <submittedName>
        <fullName evidence="3">Transglutaminase family protein</fullName>
    </submittedName>
</protein>
<dbReference type="Gene3D" id="3.10.620.30">
    <property type="match status" value="1"/>
</dbReference>
<dbReference type="PANTHER" id="PTHR33490:SF3">
    <property type="entry name" value="CONSERVED INTEGRAL MEMBRANE PROTEIN"/>
    <property type="match status" value="1"/>
</dbReference>
<evidence type="ECO:0000259" key="2">
    <source>
        <dbReference type="Pfam" id="PF01841"/>
    </source>
</evidence>
<feature type="compositionally biased region" description="Polar residues" evidence="1">
    <location>
        <begin position="238"/>
        <end position="247"/>
    </location>
</feature>
<evidence type="ECO:0000313" key="4">
    <source>
        <dbReference type="Proteomes" id="UP001465331"/>
    </source>
</evidence>
<name>A0ABV2A963_9GAMM</name>
<dbReference type="InterPro" id="IPR002931">
    <property type="entry name" value="Transglutaminase-like"/>
</dbReference>
<reference evidence="3 4" key="1">
    <citation type="submission" date="2024-06" db="EMBL/GenBank/DDBJ databases">
        <authorList>
            <person name="Li Z."/>
            <person name="Jiang Y."/>
        </authorList>
    </citation>
    <scope>NUCLEOTIDE SEQUENCE [LARGE SCALE GENOMIC DNA]</scope>
    <source>
        <strain evidence="3 4">HSW-8</strain>
    </source>
</reference>
<sequence length="247" mass="27587">MTAREDFLAPTAIINADHPKVRDFAHRHQGTSTAVCARATALYYAVRDGFRYDPYDLVLTQHGLSASRVLETGRGWCVTKAVLLAAACRAVGISAKVGFADVRNHLSTARLRETMKTDLFFWHGYTSIQINGQWLKATPAFNIELCERFGLLPLEFDGRADSIYHPFDRAGNRHMEYLSMRGEFADVPLDEMVRTFAEHYGHMSRLSDANFDDDVARETQPVPARRPDAESKTADVTVGQSSSSPSE</sequence>
<comment type="caution">
    <text evidence="3">The sequence shown here is derived from an EMBL/GenBank/DDBJ whole genome shotgun (WGS) entry which is preliminary data.</text>
</comment>
<feature type="region of interest" description="Disordered" evidence="1">
    <location>
        <begin position="211"/>
        <end position="247"/>
    </location>
</feature>
<dbReference type="RefSeq" id="WP_352887851.1">
    <property type="nucleotide sequence ID" value="NZ_JBEPIJ010000004.1"/>
</dbReference>
<dbReference type="InterPro" id="IPR038765">
    <property type="entry name" value="Papain-like_cys_pep_sf"/>
</dbReference>
<dbReference type="SUPFAM" id="SSF54001">
    <property type="entry name" value="Cysteine proteinases"/>
    <property type="match status" value="1"/>
</dbReference>
<dbReference type="Pfam" id="PF01841">
    <property type="entry name" value="Transglut_core"/>
    <property type="match status" value="1"/>
</dbReference>
<feature type="domain" description="Transglutaminase-like" evidence="2">
    <location>
        <begin position="24"/>
        <end position="138"/>
    </location>
</feature>
<proteinExistence type="predicted"/>
<dbReference type="EMBL" id="JBEPIJ010000004">
    <property type="protein sequence ID" value="MES0873295.1"/>
    <property type="molecule type" value="Genomic_DNA"/>
</dbReference>
<evidence type="ECO:0000313" key="3">
    <source>
        <dbReference type="EMBL" id="MES0873295.1"/>
    </source>
</evidence>
<gene>
    <name evidence="3" type="ORF">ABSH63_04610</name>
</gene>
<keyword evidence="4" id="KW-1185">Reference proteome</keyword>